<feature type="transmembrane region" description="Helical" evidence="10">
    <location>
        <begin position="36"/>
        <end position="53"/>
    </location>
</feature>
<feature type="binding site" evidence="10">
    <location>
        <position position="76"/>
    </location>
    <ligand>
        <name>Na(+)</name>
        <dbReference type="ChEBI" id="CHEBI:29101"/>
        <note>structural</note>
    </ligand>
</feature>
<dbReference type="KEGG" id="lol:LACOL_0452"/>
<dbReference type="EMBL" id="AZFE01000031">
    <property type="protein sequence ID" value="KRL55250.1"/>
    <property type="molecule type" value="Genomic_DNA"/>
</dbReference>
<gene>
    <name evidence="10" type="primary">fluC</name>
    <name evidence="10" type="synonym">crcB</name>
    <name evidence="11" type="ORF">FC70_GL000846</name>
</gene>
<keyword evidence="5 10" id="KW-0472">Membrane</keyword>
<sequence>MITIKRYINVFLFGIIGGGARYLIELLVISPNGFPYSTLGINLVGCFLFSILIDYIPARFSLSNATATGMSAGLIGSFTTFSTFNLDAVKLVVHHQITFFIIYLFCTIFGSLLMNWTGQRFSQKLRRQMEVW</sequence>
<evidence type="ECO:0000256" key="9">
    <source>
        <dbReference type="ARBA" id="ARBA00049940"/>
    </source>
</evidence>
<keyword evidence="12" id="KW-1185">Reference proteome</keyword>
<evidence type="ECO:0000256" key="4">
    <source>
        <dbReference type="ARBA" id="ARBA00022989"/>
    </source>
</evidence>
<keyword evidence="10" id="KW-0406">Ion transport</keyword>
<dbReference type="GO" id="GO:0005886">
    <property type="term" value="C:plasma membrane"/>
    <property type="evidence" value="ECO:0007669"/>
    <property type="project" value="UniProtKB-SubCell"/>
</dbReference>
<keyword evidence="4 10" id="KW-1133">Transmembrane helix</keyword>
<evidence type="ECO:0000256" key="10">
    <source>
        <dbReference type="HAMAP-Rule" id="MF_00454"/>
    </source>
</evidence>
<dbReference type="PANTHER" id="PTHR28259:SF1">
    <property type="entry name" value="FLUORIDE EXPORT PROTEIN 1-RELATED"/>
    <property type="match status" value="1"/>
</dbReference>
<comment type="catalytic activity">
    <reaction evidence="8">
        <text>fluoride(in) = fluoride(out)</text>
        <dbReference type="Rhea" id="RHEA:76159"/>
        <dbReference type="ChEBI" id="CHEBI:17051"/>
    </reaction>
    <physiologicalReaction direction="left-to-right" evidence="8">
        <dbReference type="Rhea" id="RHEA:76160"/>
    </physiologicalReaction>
</comment>
<dbReference type="RefSeq" id="WP_057889805.1">
    <property type="nucleotide sequence ID" value="NZ_AZFE01000031.1"/>
</dbReference>
<proteinExistence type="inferred from homology"/>
<dbReference type="GO" id="GO:0046872">
    <property type="term" value="F:metal ion binding"/>
    <property type="evidence" value="ECO:0007669"/>
    <property type="project" value="UniProtKB-KW"/>
</dbReference>
<evidence type="ECO:0000256" key="2">
    <source>
        <dbReference type="ARBA" id="ARBA00022475"/>
    </source>
</evidence>
<keyword evidence="3 10" id="KW-0812">Transmembrane</keyword>
<feature type="transmembrane region" description="Helical" evidence="10">
    <location>
        <begin position="65"/>
        <end position="84"/>
    </location>
</feature>
<keyword evidence="10" id="KW-0813">Transport</keyword>
<feature type="transmembrane region" description="Helical" evidence="10">
    <location>
        <begin position="96"/>
        <end position="117"/>
    </location>
</feature>
<evidence type="ECO:0000256" key="1">
    <source>
        <dbReference type="ARBA" id="ARBA00004651"/>
    </source>
</evidence>
<dbReference type="Proteomes" id="UP000051697">
    <property type="component" value="Unassembled WGS sequence"/>
</dbReference>
<evidence type="ECO:0000256" key="7">
    <source>
        <dbReference type="ARBA" id="ARBA00035120"/>
    </source>
</evidence>
<comment type="caution">
    <text evidence="11">The sequence shown here is derived from an EMBL/GenBank/DDBJ whole genome shotgun (WGS) entry which is preliminary data.</text>
</comment>
<dbReference type="GO" id="GO:0140114">
    <property type="term" value="P:cellular detoxification of fluoride"/>
    <property type="evidence" value="ECO:0007669"/>
    <property type="project" value="UniProtKB-UniRule"/>
</dbReference>
<accession>A0A0R1RLZ7</accession>
<comment type="function">
    <text evidence="9 10">Fluoride-specific ion channel. Important for reducing fluoride concentration in the cell, thus reducing its toxicity.</text>
</comment>
<dbReference type="PATRIC" id="fig|1423778.4.peg.879"/>
<dbReference type="HAMAP" id="MF_00454">
    <property type="entry name" value="FluC"/>
    <property type="match status" value="1"/>
</dbReference>
<comment type="activity regulation">
    <text evidence="10">Na(+) is not transported, but it plays an essential structural role and its presence is essential for fluoride channel function.</text>
</comment>
<evidence type="ECO:0000313" key="12">
    <source>
        <dbReference type="Proteomes" id="UP000051697"/>
    </source>
</evidence>
<evidence type="ECO:0000313" key="11">
    <source>
        <dbReference type="EMBL" id="KRL55250.1"/>
    </source>
</evidence>
<dbReference type="GO" id="GO:0062054">
    <property type="term" value="F:fluoride channel activity"/>
    <property type="evidence" value="ECO:0007669"/>
    <property type="project" value="UniProtKB-UniRule"/>
</dbReference>
<dbReference type="Pfam" id="PF02537">
    <property type="entry name" value="CRCB"/>
    <property type="match status" value="1"/>
</dbReference>
<dbReference type="AlphaFoldDB" id="A0A0R1RLZ7"/>
<dbReference type="PANTHER" id="PTHR28259">
    <property type="entry name" value="FLUORIDE EXPORT PROTEIN 1-RELATED"/>
    <property type="match status" value="1"/>
</dbReference>
<evidence type="ECO:0000256" key="3">
    <source>
        <dbReference type="ARBA" id="ARBA00022692"/>
    </source>
</evidence>
<name>A0A0R1RLZ7_9LACO</name>
<comment type="subcellular location">
    <subcellularLocation>
        <location evidence="1 10">Cell membrane</location>
        <topology evidence="1 10">Multi-pass membrane protein</topology>
    </subcellularLocation>
</comment>
<reference evidence="11 12" key="1">
    <citation type="journal article" date="2015" name="Genome Announc.">
        <title>Expanding the biotechnology potential of lactobacilli through comparative genomics of 213 strains and associated genera.</title>
        <authorList>
            <person name="Sun Z."/>
            <person name="Harris H.M."/>
            <person name="McCann A."/>
            <person name="Guo C."/>
            <person name="Argimon S."/>
            <person name="Zhang W."/>
            <person name="Yang X."/>
            <person name="Jeffery I.B."/>
            <person name="Cooney J.C."/>
            <person name="Kagawa T.F."/>
            <person name="Liu W."/>
            <person name="Song Y."/>
            <person name="Salvetti E."/>
            <person name="Wrobel A."/>
            <person name="Rasinkangas P."/>
            <person name="Parkhill J."/>
            <person name="Rea M.C."/>
            <person name="O'Sullivan O."/>
            <person name="Ritari J."/>
            <person name="Douillard F.P."/>
            <person name="Paul Ross R."/>
            <person name="Yang R."/>
            <person name="Briner A.E."/>
            <person name="Felis G.E."/>
            <person name="de Vos W.M."/>
            <person name="Barrangou R."/>
            <person name="Klaenhammer T.R."/>
            <person name="Caufield P.W."/>
            <person name="Cui Y."/>
            <person name="Zhang H."/>
            <person name="O'Toole P.W."/>
        </authorList>
    </citation>
    <scope>NUCLEOTIDE SEQUENCE [LARGE SCALE GENOMIC DNA]</scope>
    <source>
        <strain evidence="11 12">DSM 15707</strain>
    </source>
</reference>
<comment type="similarity">
    <text evidence="7 10">Belongs to the fluoride channel Fluc/FEX (TC 1.A.43) family.</text>
</comment>
<keyword evidence="10" id="KW-0915">Sodium</keyword>
<keyword evidence="6 10" id="KW-0407">Ion channel</keyword>
<feature type="transmembrane region" description="Helical" evidence="10">
    <location>
        <begin position="7"/>
        <end position="24"/>
    </location>
</feature>
<feature type="binding site" evidence="10">
    <location>
        <position position="79"/>
    </location>
    <ligand>
        <name>Na(+)</name>
        <dbReference type="ChEBI" id="CHEBI:29101"/>
        <note>structural</note>
    </ligand>
</feature>
<dbReference type="InterPro" id="IPR003691">
    <property type="entry name" value="FluC"/>
</dbReference>
<evidence type="ECO:0000256" key="5">
    <source>
        <dbReference type="ARBA" id="ARBA00023136"/>
    </source>
</evidence>
<evidence type="ECO:0000256" key="6">
    <source>
        <dbReference type="ARBA" id="ARBA00023303"/>
    </source>
</evidence>
<keyword evidence="2 10" id="KW-1003">Cell membrane</keyword>
<organism evidence="11 12">
    <name type="scientific">Paucilactobacillus oligofermentans DSM 15707 = LMG 22743</name>
    <dbReference type="NCBI Taxonomy" id="1423778"/>
    <lineage>
        <taxon>Bacteria</taxon>
        <taxon>Bacillati</taxon>
        <taxon>Bacillota</taxon>
        <taxon>Bacilli</taxon>
        <taxon>Lactobacillales</taxon>
        <taxon>Lactobacillaceae</taxon>
        <taxon>Paucilactobacillus</taxon>
    </lineage>
</organism>
<dbReference type="STRING" id="1423778.FC70_GL000846"/>
<protein>
    <recommendedName>
        <fullName evidence="10">Fluoride-specific ion channel FluC</fullName>
    </recommendedName>
</protein>
<keyword evidence="10" id="KW-0479">Metal-binding</keyword>
<evidence type="ECO:0000256" key="8">
    <source>
        <dbReference type="ARBA" id="ARBA00035585"/>
    </source>
</evidence>